<dbReference type="GO" id="GO:2000008">
    <property type="term" value="P:regulation of protein localization to cell surface"/>
    <property type="evidence" value="ECO:0007669"/>
    <property type="project" value="UniProtKB-ARBA"/>
</dbReference>
<protein>
    <submittedName>
        <fullName evidence="11">Egg cell-secreted protein 1.2-like</fullName>
    </submittedName>
</protein>
<evidence type="ECO:0000256" key="6">
    <source>
        <dbReference type="ARBA" id="ARBA00023329"/>
    </source>
</evidence>
<comment type="subcellular location">
    <subcellularLocation>
        <location evidence="1">Cytoplasmic vesicle</location>
    </subcellularLocation>
    <subcellularLocation>
        <location evidence="2">Secreted</location>
    </subcellularLocation>
</comment>
<dbReference type="GO" id="GO:0005576">
    <property type="term" value="C:extracellular region"/>
    <property type="evidence" value="ECO:0007669"/>
    <property type="project" value="UniProtKB-SubCell"/>
</dbReference>
<dbReference type="EMBL" id="JBEAFC010000002">
    <property type="protein sequence ID" value="KAL1566355.1"/>
    <property type="molecule type" value="Genomic_DNA"/>
</dbReference>
<keyword evidence="3" id="KW-0964">Secreted</keyword>
<dbReference type="GO" id="GO:0009567">
    <property type="term" value="P:double fertilization forming a zygote and endosperm"/>
    <property type="evidence" value="ECO:0007669"/>
    <property type="project" value="UniProtKB-ARBA"/>
</dbReference>
<feature type="signal peptide" evidence="9">
    <location>
        <begin position="1"/>
        <end position="24"/>
    </location>
</feature>
<evidence type="ECO:0000256" key="4">
    <source>
        <dbReference type="ARBA" id="ARBA00022729"/>
    </source>
</evidence>
<sequence length="140" mass="14774">MAFAAKLVAVLLAAMVASPLAVSARQVKWGPAPSLAARLRVAEEEGPSTCWDALTELHSCTVEVVMFFLNGETTLGANCCSAIRVIEHQCWPSMLGTLGITAQEGDVLRGYCDAADGGGAPPPPRASTAEQCYTFPRLQH</sequence>
<dbReference type="Proteomes" id="UP001567538">
    <property type="component" value="Unassembled WGS sequence"/>
</dbReference>
<evidence type="ECO:0000259" key="10">
    <source>
        <dbReference type="Pfam" id="PF05617"/>
    </source>
</evidence>
<keyword evidence="6" id="KW-0968">Cytoplasmic vesicle</keyword>
<evidence type="ECO:0000256" key="8">
    <source>
        <dbReference type="ARBA" id="ARBA00034484"/>
    </source>
</evidence>
<dbReference type="InterPro" id="IPR008502">
    <property type="entry name" value="Prolamin-like"/>
</dbReference>
<dbReference type="Pfam" id="PF05617">
    <property type="entry name" value="Prolamin_like"/>
    <property type="match status" value="1"/>
</dbReference>
<evidence type="ECO:0000256" key="7">
    <source>
        <dbReference type="ARBA" id="ARBA00034457"/>
    </source>
</evidence>
<accession>A0ABD1IC94</accession>
<organism evidence="11 12">
    <name type="scientific">Salvia divinorum</name>
    <name type="common">Maria pastora</name>
    <name type="synonym">Diviner's sage</name>
    <dbReference type="NCBI Taxonomy" id="28513"/>
    <lineage>
        <taxon>Eukaryota</taxon>
        <taxon>Viridiplantae</taxon>
        <taxon>Streptophyta</taxon>
        <taxon>Embryophyta</taxon>
        <taxon>Tracheophyta</taxon>
        <taxon>Spermatophyta</taxon>
        <taxon>Magnoliopsida</taxon>
        <taxon>eudicotyledons</taxon>
        <taxon>Gunneridae</taxon>
        <taxon>Pentapetalae</taxon>
        <taxon>asterids</taxon>
        <taxon>lamiids</taxon>
        <taxon>Lamiales</taxon>
        <taxon>Lamiaceae</taxon>
        <taxon>Nepetoideae</taxon>
        <taxon>Mentheae</taxon>
        <taxon>Salviinae</taxon>
        <taxon>Salvia</taxon>
        <taxon>Salvia subgen. Calosphace</taxon>
    </lineage>
</organism>
<evidence type="ECO:0000256" key="9">
    <source>
        <dbReference type="SAM" id="SignalP"/>
    </source>
</evidence>
<dbReference type="InterPro" id="IPR044711">
    <property type="entry name" value="EC11-15"/>
</dbReference>
<dbReference type="GO" id="GO:0031410">
    <property type="term" value="C:cytoplasmic vesicle"/>
    <property type="evidence" value="ECO:0007669"/>
    <property type="project" value="UniProtKB-SubCell"/>
</dbReference>
<comment type="function">
    <text evidence="7">Involved in the regulation of gamete interactions during the double fertilization and to prevent multiple-pollen tube attraction; mediates the redistribution of the gamete fusogen HAP2/GCS1 to the cell surface after secretion upon sperm arrival.</text>
</comment>
<evidence type="ECO:0000256" key="2">
    <source>
        <dbReference type="ARBA" id="ARBA00004613"/>
    </source>
</evidence>
<keyword evidence="5" id="KW-0278">Fertilization</keyword>
<evidence type="ECO:0000313" key="12">
    <source>
        <dbReference type="Proteomes" id="UP001567538"/>
    </source>
</evidence>
<evidence type="ECO:0000256" key="5">
    <source>
        <dbReference type="ARBA" id="ARBA00023279"/>
    </source>
</evidence>
<feature type="chain" id="PRO_5044801351" evidence="9">
    <location>
        <begin position="25"/>
        <end position="140"/>
    </location>
</feature>
<keyword evidence="12" id="KW-1185">Reference proteome</keyword>
<feature type="domain" description="Prolamin-like" evidence="10">
    <location>
        <begin position="49"/>
        <end position="113"/>
    </location>
</feature>
<comment type="caution">
    <text evidence="11">The sequence shown here is derived from an EMBL/GenBank/DDBJ whole genome shotgun (WGS) entry which is preliminary data.</text>
</comment>
<dbReference type="GO" id="GO:0080155">
    <property type="term" value="P:regulation of double fertilization forming a zygote and endosperm"/>
    <property type="evidence" value="ECO:0007669"/>
    <property type="project" value="UniProtKB-ARBA"/>
</dbReference>
<reference evidence="11 12" key="1">
    <citation type="submission" date="2024-06" db="EMBL/GenBank/DDBJ databases">
        <title>A chromosome level genome sequence of Diviner's sage (Salvia divinorum).</title>
        <authorList>
            <person name="Ford S.A."/>
            <person name="Ro D.-K."/>
            <person name="Ness R.W."/>
            <person name="Phillips M.A."/>
        </authorList>
    </citation>
    <scope>NUCLEOTIDE SEQUENCE [LARGE SCALE GENOMIC DNA]</scope>
    <source>
        <strain evidence="11">SAF-2024a</strain>
        <tissue evidence="11">Leaf</tissue>
    </source>
</reference>
<dbReference type="AlphaFoldDB" id="A0ABD1IC94"/>
<keyword evidence="4 9" id="KW-0732">Signal</keyword>
<evidence type="ECO:0000313" key="11">
    <source>
        <dbReference type="EMBL" id="KAL1566355.1"/>
    </source>
</evidence>
<evidence type="ECO:0000256" key="1">
    <source>
        <dbReference type="ARBA" id="ARBA00004541"/>
    </source>
</evidence>
<dbReference type="PANTHER" id="PTHR35293:SF9">
    <property type="entry name" value="EGG CELL-SECRETED PROTEIN 1.4-LIKE"/>
    <property type="match status" value="1"/>
</dbReference>
<name>A0ABD1IC94_SALDI</name>
<comment type="similarity">
    <text evidence="8">Belongs to the plant egg cell-secreted peptide family.</text>
</comment>
<gene>
    <name evidence="11" type="ORF">AAHA92_01975</name>
</gene>
<dbReference type="PANTHER" id="PTHR35293">
    <property type="entry name" value="EGG CELL-SECRETED PROTEIN 1.5"/>
    <property type="match status" value="1"/>
</dbReference>
<proteinExistence type="inferred from homology"/>
<evidence type="ECO:0000256" key="3">
    <source>
        <dbReference type="ARBA" id="ARBA00022525"/>
    </source>
</evidence>